<proteinExistence type="predicted"/>
<feature type="transmembrane region" description="Helical" evidence="1">
    <location>
        <begin position="58"/>
        <end position="74"/>
    </location>
</feature>
<dbReference type="PANTHER" id="PTHR40042">
    <property type="entry name" value="HYPOTHETICAL MEMBRANE SPANNING PROTEIN"/>
    <property type="match status" value="1"/>
</dbReference>
<dbReference type="OrthoDB" id="152213at2"/>
<dbReference type="Pfam" id="PF07187">
    <property type="entry name" value="DUF1405"/>
    <property type="match status" value="1"/>
</dbReference>
<dbReference type="EMBL" id="BFAV01000172">
    <property type="protein sequence ID" value="GBF35519.1"/>
    <property type="molecule type" value="Genomic_DNA"/>
</dbReference>
<dbReference type="AlphaFoldDB" id="A0A2L2XGM6"/>
<evidence type="ECO:0000256" key="1">
    <source>
        <dbReference type="SAM" id="Phobius"/>
    </source>
</evidence>
<feature type="transmembrane region" description="Helical" evidence="1">
    <location>
        <begin position="108"/>
        <end position="125"/>
    </location>
</feature>
<keyword evidence="1" id="KW-1133">Transmembrane helix</keyword>
<dbReference type="Proteomes" id="UP000239549">
    <property type="component" value="Unassembled WGS sequence"/>
</dbReference>
<feature type="transmembrane region" description="Helical" evidence="1">
    <location>
        <begin position="20"/>
        <end position="38"/>
    </location>
</feature>
<evidence type="ECO:0008006" key="4">
    <source>
        <dbReference type="Google" id="ProtNLM"/>
    </source>
</evidence>
<keyword evidence="1" id="KW-0472">Membrane</keyword>
<keyword evidence="3" id="KW-1185">Reference proteome</keyword>
<organism evidence="2 3">
    <name type="scientific">Desulfocucumis palustris</name>
    <dbReference type="NCBI Taxonomy" id="1898651"/>
    <lineage>
        <taxon>Bacteria</taxon>
        <taxon>Bacillati</taxon>
        <taxon>Bacillota</taxon>
        <taxon>Clostridia</taxon>
        <taxon>Eubacteriales</taxon>
        <taxon>Desulfocucumaceae</taxon>
        <taxon>Desulfocucumis</taxon>
    </lineage>
</organism>
<dbReference type="RefSeq" id="WP_104373583.1">
    <property type="nucleotide sequence ID" value="NZ_BFAV01000172.1"/>
</dbReference>
<evidence type="ECO:0000313" key="3">
    <source>
        <dbReference type="Proteomes" id="UP000239549"/>
    </source>
</evidence>
<accession>A0A2L2XGM6</accession>
<dbReference type="PANTHER" id="PTHR40042:SF1">
    <property type="entry name" value="DUF1405 DOMAIN-CONTAINING PROTEIN"/>
    <property type="match status" value="1"/>
</dbReference>
<sequence length="195" mass="22115">MNPFELWRELWKNPWQKRFLIPLLVINFFGSIYGYYWYGGQLSETPPAVWPLVPDSPLSTTLFALMAGLFLLGLRSGAIGALACATCIKYGLWAVVLITDYWLSGGEIALTEVFLWLSHLGMALEGWIYLRTLRVAPVQGAGVLAWMILNDLADYRYQLHPYFYMSGQFVLALSTALIMTALTGLRLLFPARLRR</sequence>
<feature type="transmembrane region" description="Helical" evidence="1">
    <location>
        <begin position="81"/>
        <end position="102"/>
    </location>
</feature>
<dbReference type="InterPro" id="IPR009845">
    <property type="entry name" value="DUF1405"/>
</dbReference>
<feature type="transmembrane region" description="Helical" evidence="1">
    <location>
        <begin position="132"/>
        <end position="149"/>
    </location>
</feature>
<keyword evidence="1" id="KW-0812">Transmembrane</keyword>
<comment type="caution">
    <text evidence="2">The sequence shown here is derived from an EMBL/GenBank/DDBJ whole genome shotgun (WGS) entry which is preliminary data.</text>
</comment>
<protein>
    <recommendedName>
        <fullName evidence="4">DUF1405 domain-containing protein</fullName>
    </recommendedName>
</protein>
<name>A0A2L2XGM6_9FIRM</name>
<reference evidence="3" key="1">
    <citation type="submission" date="2018-02" db="EMBL/GenBank/DDBJ databases">
        <title>Genome sequence of Desulfocucumis palustris strain NAW-5.</title>
        <authorList>
            <person name="Watanabe M."/>
            <person name="Kojima H."/>
            <person name="Fukui M."/>
        </authorList>
    </citation>
    <scope>NUCLEOTIDE SEQUENCE [LARGE SCALE GENOMIC DNA]</scope>
    <source>
        <strain evidence="3">NAW-5</strain>
    </source>
</reference>
<evidence type="ECO:0000313" key="2">
    <source>
        <dbReference type="EMBL" id="GBF35519.1"/>
    </source>
</evidence>
<feature type="transmembrane region" description="Helical" evidence="1">
    <location>
        <begin position="169"/>
        <end position="189"/>
    </location>
</feature>
<gene>
    <name evidence="2" type="ORF">DCCM_4648</name>
</gene>